<proteinExistence type="predicted"/>
<dbReference type="InterPro" id="IPR011767">
    <property type="entry name" value="GLR_AS"/>
</dbReference>
<evidence type="ECO:0000259" key="3">
    <source>
        <dbReference type="Pfam" id="PF00462"/>
    </source>
</evidence>
<dbReference type="AlphaFoldDB" id="A0AAD2G1C2"/>
<sequence length="108" mass="11753">MADFIKNTLRSAGPDGVVVFSKTWCPYCANAKDDLSSIGIAPIVVELDMRSDGEDVQAALLRMTGQRTVPSVWVDGMHIGGSSDVYHHVRQGGLFRDRKNDIAAGKVY</sequence>
<dbReference type="EMBL" id="CAKOGP040002003">
    <property type="protein sequence ID" value="CAJ1959544.1"/>
    <property type="molecule type" value="Genomic_DNA"/>
</dbReference>
<dbReference type="PROSITE" id="PS00195">
    <property type="entry name" value="GLUTAREDOXIN_1"/>
    <property type="match status" value="1"/>
</dbReference>
<dbReference type="GO" id="GO:0034599">
    <property type="term" value="P:cellular response to oxidative stress"/>
    <property type="evidence" value="ECO:0007669"/>
    <property type="project" value="TreeGrafter"/>
</dbReference>
<evidence type="ECO:0000313" key="4">
    <source>
        <dbReference type="EMBL" id="CAJ1959544.1"/>
    </source>
</evidence>
<organism evidence="4 5">
    <name type="scientific">Cylindrotheca closterium</name>
    <dbReference type="NCBI Taxonomy" id="2856"/>
    <lineage>
        <taxon>Eukaryota</taxon>
        <taxon>Sar</taxon>
        <taxon>Stramenopiles</taxon>
        <taxon>Ochrophyta</taxon>
        <taxon>Bacillariophyta</taxon>
        <taxon>Bacillariophyceae</taxon>
        <taxon>Bacillariophycidae</taxon>
        <taxon>Bacillariales</taxon>
        <taxon>Bacillariaceae</taxon>
        <taxon>Cylindrotheca</taxon>
    </lineage>
</organism>
<dbReference type="Proteomes" id="UP001295423">
    <property type="component" value="Unassembled WGS sequence"/>
</dbReference>
<keyword evidence="2" id="KW-0676">Redox-active center</keyword>
<dbReference type="Pfam" id="PF00462">
    <property type="entry name" value="Glutaredoxin"/>
    <property type="match status" value="1"/>
</dbReference>
<dbReference type="Gene3D" id="3.40.30.10">
    <property type="entry name" value="Glutaredoxin"/>
    <property type="match status" value="1"/>
</dbReference>
<accession>A0AAD2G1C2</accession>
<evidence type="ECO:0000313" key="5">
    <source>
        <dbReference type="Proteomes" id="UP001295423"/>
    </source>
</evidence>
<dbReference type="GO" id="GO:0015038">
    <property type="term" value="F:glutathione disulfide oxidoreductase activity"/>
    <property type="evidence" value="ECO:0007669"/>
    <property type="project" value="TreeGrafter"/>
</dbReference>
<dbReference type="PROSITE" id="PS51354">
    <property type="entry name" value="GLUTAREDOXIN_2"/>
    <property type="match status" value="1"/>
</dbReference>
<dbReference type="SUPFAM" id="SSF52833">
    <property type="entry name" value="Thioredoxin-like"/>
    <property type="match status" value="1"/>
</dbReference>
<protein>
    <recommendedName>
        <fullName evidence="3">Glutaredoxin domain-containing protein</fullName>
    </recommendedName>
</protein>
<dbReference type="InterPro" id="IPR002109">
    <property type="entry name" value="Glutaredoxin"/>
</dbReference>
<reference evidence="4" key="1">
    <citation type="submission" date="2023-08" db="EMBL/GenBank/DDBJ databases">
        <authorList>
            <person name="Audoor S."/>
            <person name="Bilcke G."/>
        </authorList>
    </citation>
    <scope>NUCLEOTIDE SEQUENCE</scope>
</reference>
<feature type="domain" description="Glutaredoxin" evidence="3">
    <location>
        <begin position="17"/>
        <end position="79"/>
    </location>
</feature>
<dbReference type="CDD" id="cd03419">
    <property type="entry name" value="GRX_GRXh_1_2_like"/>
    <property type="match status" value="1"/>
</dbReference>
<dbReference type="PRINTS" id="PR00160">
    <property type="entry name" value="GLUTAREDOXIN"/>
</dbReference>
<evidence type="ECO:0000256" key="2">
    <source>
        <dbReference type="ARBA" id="ARBA00023284"/>
    </source>
</evidence>
<gene>
    <name evidence="4" type="ORF">CYCCA115_LOCUS17965</name>
</gene>
<dbReference type="InterPro" id="IPR014025">
    <property type="entry name" value="Glutaredoxin_subgr"/>
</dbReference>
<dbReference type="InterPro" id="IPR036249">
    <property type="entry name" value="Thioredoxin-like_sf"/>
</dbReference>
<keyword evidence="1" id="KW-1015">Disulfide bond</keyword>
<keyword evidence="5" id="KW-1185">Reference proteome</keyword>
<comment type="caution">
    <text evidence="4">The sequence shown here is derived from an EMBL/GenBank/DDBJ whole genome shotgun (WGS) entry which is preliminary data.</text>
</comment>
<dbReference type="PANTHER" id="PTHR45694">
    <property type="entry name" value="GLUTAREDOXIN 2"/>
    <property type="match status" value="1"/>
</dbReference>
<dbReference type="GO" id="GO:0005737">
    <property type="term" value="C:cytoplasm"/>
    <property type="evidence" value="ECO:0007669"/>
    <property type="project" value="TreeGrafter"/>
</dbReference>
<name>A0AAD2G1C2_9STRA</name>
<evidence type="ECO:0000256" key="1">
    <source>
        <dbReference type="ARBA" id="ARBA00023157"/>
    </source>
</evidence>
<dbReference type="PANTHER" id="PTHR45694:SF18">
    <property type="entry name" value="GLUTAREDOXIN-1-RELATED"/>
    <property type="match status" value="1"/>
</dbReference>